<name>A2FT18_TRIV3</name>
<dbReference type="VEuPathDB" id="TrichDB:TVAG_375820"/>
<reference evidence="7" key="2">
    <citation type="journal article" date="2007" name="Science">
        <title>Draft genome sequence of the sexually transmitted pathogen Trichomonas vaginalis.</title>
        <authorList>
            <person name="Carlton J.M."/>
            <person name="Hirt R.P."/>
            <person name="Silva J.C."/>
            <person name="Delcher A.L."/>
            <person name="Schatz M."/>
            <person name="Zhao Q."/>
            <person name="Wortman J.R."/>
            <person name="Bidwell S.L."/>
            <person name="Alsmark U.C.M."/>
            <person name="Besteiro S."/>
            <person name="Sicheritz-Ponten T."/>
            <person name="Noel C.J."/>
            <person name="Dacks J.B."/>
            <person name="Foster P.G."/>
            <person name="Simillion C."/>
            <person name="Van de Peer Y."/>
            <person name="Miranda-Saavedra D."/>
            <person name="Barton G.J."/>
            <person name="Westrop G.D."/>
            <person name="Mueller S."/>
            <person name="Dessi D."/>
            <person name="Fiori P.L."/>
            <person name="Ren Q."/>
            <person name="Paulsen I."/>
            <person name="Zhang H."/>
            <person name="Bastida-Corcuera F.D."/>
            <person name="Simoes-Barbosa A."/>
            <person name="Brown M.T."/>
            <person name="Hayes R.D."/>
            <person name="Mukherjee M."/>
            <person name="Okumura C.Y."/>
            <person name="Schneider R."/>
            <person name="Smith A.J."/>
            <person name="Vanacova S."/>
            <person name="Villalvazo M."/>
            <person name="Haas B.J."/>
            <person name="Pertea M."/>
            <person name="Feldblyum T.V."/>
            <person name="Utterback T.R."/>
            <person name="Shu C.L."/>
            <person name="Osoegawa K."/>
            <person name="de Jong P.J."/>
            <person name="Hrdy I."/>
            <person name="Horvathova L."/>
            <person name="Zubacova Z."/>
            <person name="Dolezal P."/>
            <person name="Malik S.B."/>
            <person name="Logsdon J.M. Jr."/>
            <person name="Henze K."/>
            <person name="Gupta A."/>
            <person name="Wang C.C."/>
            <person name="Dunne R.L."/>
            <person name="Upcroft J.A."/>
            <person name="Upcroft P."/>
            <person name="White O."/>
            <person name="Salzberg S.L."/>
            <person name="Tang P."/>
            <person name="Chiu C.-H."/>
            <person name="Lee Y.-S."/>
            <person name="Embley T.M."/>
            <person name="Coombs G.H."/>
            <person name="Mottram J.C."/>
            <person name="Tachezy J."/>
            <person name="Fraser-Liggett C.M."/>
            <person name="Johnson P.J."/>
        </authorList>
    </citation>
    <scope>NUCLEOTIDE SEQUENCE [LARGE SCALE GENOMIC DNA]</scope>
    <source>
        <strain evidence="7">G3</strain>
    </source>
</reference>
<dbReference type="PROSITE" id="PS51294">
    <property type="entry name" value="HTH_MYB"/>
    <property type="match status" value="2"/>
</dbReference>
<feature type="domain" description="Myb-like" evidence="5">
    <location>
        <begin position="137"/>
        <end position="188"/>
    </location>
</feature>
<dbReference type="InterPro" id="IPR051575">
    <property type="entry name" value="Myb-like_DNA-bd"/>
</dbReference>
<dbReference type="InterPro" id="IPR009057">
    <property type="entry name" value="Homeodomain-like_sf"/>
</dbReference>
<dbReference type="Pfam" id="PF00249">
    <property type="entry name" value="Myb_DNA-binding"/>
    <property type="match status" value="2"/>
</dbReference>
<evidence type="ECO:0000313" key="8">
    <source>
        <dbReference type="Proteomes" id="UP000001542"/>
    </source>
</evidence>
<keyword evidence="8" id="KW-1185">Reference proteome</keyword>
<keyword evidence="3" id="KW-0804">Transcription</keyword>
<protein>
    <submittedName>
        <fullName evidence="7">Myb-like DNA-binding domain containing protein</fullName>
    </submittedName>
</protein>
<dbReference type="Proteomes" id="UP000001542">
    <property type="component" value="Unassembled WGS sequence"/>
</dbReference>
<evidence type="ECO:0000259" key="5">
    <source>
        <dbReference type="PROSITE" id="PS50090"/>
    </source>
</evidence>
<keyword evidence="4" id="KW-0539">Nucleus</keyword>
<dbReference type="GO" id="GO:0006355">
    <property type="term" value="P:regulation of DNA-templated transcription"/>
    <property type="evidence" value="ECO:0000318"/>
    <property type="project" value="GO_Central"/>
</dbReference>
<evidence type="ECO:0000256" key="2">
    <source>
        <dbReference type="ARBA" id="ARBA00023125"/>
    </source>
</evidence>
<evidence type="ECO:0000256" key="4">
    <source>
        <dbReference type="ARBA" id="ARBA00023242"/>
    </source>
</evidence>
<feature type="domain" description="HTH myb-type" evidence="6">
    <location>
        <begin position="87"/>
        <end position="140"/>
    </location>
</feature>
<dbReference type="SMART" id="SM00717">
    <property type="entry name" value="SANT"/>
    <property type="match status" value="2"/>
</dbReference>
<organism evidence="7 8">
    <name type="scientific">Trichomonas vaginalis (strain ATCC PRA-98 / G3)</name>
    <dbReference type="NCBI Taxonomy" id="412133"/>
    <lineage>
        <taxon>Eukaryota</taxon>
        <taxon>Metamonada</taxon>
        <taxon>Parabasalia</taxon>
        <taxon>Trichomonadida</taxon>
        <taxon>Trichomonadidae</taxon>
        <taxon>Trichomonas</taxon>
    </lineage>
</organism>
<keyword evidence="2 7" id="KW-0238">DNA-binding</keyword>
<dbReference type="InterPro" id="IPR017930">
    <property type="entry name" value="Myb_dom"/>
</dbReference>
<evidence type="ECO:0000313" key="7">
    <source>
        <dbReference type="EMBL" id="EAX91955.1"/>
    </source>
</evidence>
<evidence type="ECO:0000259" key="6">
    <source>
        <dbReference type="PROSITE" id="PS51294"/>
    </source>
</evidence>
<sequence>MKCSDNFTSSGIVYEQLLSNIPPNYLQQMKLTLFNYITNVITYELAREESLMTCGNCQAVDKLLLFMNVSDEPISAFGTSKDNHYQRKSKSWSQYEDQRLIAGVHKFGPTDWTKISQFVGNGRNRCQCSQRWARSLNPLINKTLRNQLEDLKLITAVNKYGDKSWTKVSNDIAGRTDVQCRYRYQIISKNLSNELGIKLFDKISKHHQKQKAPIDRLDTKDNHTEYPAMLVDQNEKLRLIDWINETTSDPQSLFHTI</sequence>
<dbReference type="InParanoid" id="A2FT18"/>
<dbReference type="VEuPathDB" id="TrichDB:TVAGG3_0459540"/>
<feature type="domain" description="Myb-like" evidence="5">
    <location>
        <begin position="84"/>
        <end position="136"/>
    </location>
</feature>
<evidence type="ECO:0000256" key="3">
    <source>
        <dbReference type="ARBA" id="ARBA00023163"/>
    </source>
</evidence>
<dbReference type="GO" id="GO:0000981">
    <property type="term" value="F:DNA-binding transcription factor activity, RNA polymerase II-specific"/>
    <property type="evidence" value="ECO:0000318"/>
    <property type="project" value="GO_Central"/>
</dbReference>
<dbReference type="KEGG" id="tva:4749658"/>
<dbReference type="CDD" id="cd00167">
    <property type="entry name" value="SANT"/>
    <property type="match status" value="2"/>
</dbReference>
<proteinExistence type="predicted"/>
<gene>
    <name evidence="7" type="ORF">TVAG_375820</name>
</gene>
<dbReference type="PANTHER" id="PTHR46621:SF1">
    <property type="entry name" value="SNRNA-ACTIVATING PROTEIN COMPLEX SUBUNIT 4"/>
    <property type="match status" value="1"/>
</dbReference>
<dbReference type="GO" id="GO:0000978">
    <property type="term" value="F:RNA polymerase II cis-regulatory region sequence-specific DNA binding"/>
    <property type="evidence" value="ECO:0000318"/>
    <property type="project" value="GO_Central"/>
</dbReference>
<dbReference type="OrthoDB" id="2143914at2759"/>
<dbReference type="AlphaFoldDB" id="A2FT18"/>
<reference evidence="7" key="1">
    <citation type="submission" date="2006-10" db="EMBL/GenBank/DDBJ databases">
        <authorList>
            <person name="Amadeo P."/>
            <person name="Zhao Q."/>
            <person name="Wortman J."/>
            <person name="Fraser-Liggett C."/>
            <person name="Carlton J."/>
        </authorList>
    </citation>
    <scope>NUCLEOTIDE SEQUENCE</scope>
    <source>
        <strain evidence="7">G3</strain>
    </source>
</reference>
<dbReference type="RefSeq" id="XP_001304885.1">
    <property type="nucleotide sequence ID" value="XM_001304884.1"/>
</dbReference>
<dbReference type="SMR" id="A2FT18"/>
<dbReference type="eggNOG" id="KOG0048">
    <property type="taxonomic scope" value="Eukaryota"/>
</dbReference>
<dbReference type="GO" id="GO:0005634">
    <property type="term" value="C:nucleus"/>
    <property type="evidence" value="ECO:0000318"/>
    <property type="project" value="GO_Central"/>
</dbReference>
<dbReference type="STRING" id="5722.A2FT18"/>
<accession>A2FT18</accession>
<dbReference type="InterPro" id="IPR001005">
    <property type="entry name" value="SANT/Myb"/>
</dbReference>
<feature type="domain" description="HTH myb-type" evidence="6">
    <location>
        <begin position="149"/>
        <end position="192"/>
    </location>
</feature>
<dbReference type="PROSITE" id="PS50090">
    <property type="entry name" value="MYB_LIKE"/>
    <property type="match status" value="2"/>
</dbReference>
<evidence type="ECO:0000256" key="1">
    <source>
        <dbReference type="ARBA" id="ARBA00023015"/>
    </source>
</evidence>
<dbReference type="Gene3D" id="1.10.10.60">
    <property type="entry name" value="Homeodomain-like"/>
    <property type="match status" value="2"/>
</dbReference>
<dbReference type="EMBL" id="DS114000">
    <property type="protein sequence ID" value="EAX91955.1"/>
    <property type="molecule type" value="Genomic_DNA"/>
</dbReference>
<keyword evidence="1" id="KW-0805">Transcription regulation</keyword>
<dbReference type="SUPFAM" id="SSF46689">
    <property type="entry name" value="Homeodomain-like"/>
    <property type="match status" value="2"/>
</dbReference>
<dbReference type="PANTHER" id="PTHR46621">
    <property type="entry name" value="SNRNA-ACTIVATING PROTEIN COMPLEX SUBUNIT 4"/>
    <property type="match status" value="1"/>
</dbReference>